<evidence type="ECO:0000313" key="10">
    <source>
        <dbReference type="Proteomes" id="UP000275408"/>
    </source>
</evidence>
<dbReference type="InterPro" id="IPR046964">
    <property type="entry name" value="RTN1-4"/>
</dbReference>
<dbReference type="AlphaFoldDB" id="A0A3M6ULB9"/>
<dbReference type="Pfam" id="PF02453">
    <property type="entry name" value="Reticulon"/>
    <property type="match status" value="1"/>
</dbReference>
<accession>A0A3M6ULB9</accession>
<feature type="region of interest" description="Disordered" evidence="7">
    <location>
        <begin position="214"/>
        <end position="239"/>
    </location>
</feature>
<dbReference type="InterPro" id="IPR003388">
    <property type="entry name" value="Reticulon"/>
</dbReference>
<dbReference type="EMBL" id="RCHS01001257">
    <property type="protein sequence ID" value="RMX54456.1"/>
    <property type="molecule type" value="Genomic_DNA"/>
</dbReference>
<comment type="subcellular location">
    <subcellularLocation>
        <location evidence="1 6">Endoplasmic reticulum membrane</location>
        <topology evidence="1 6">Multi-pass membrane protein</topology>
    </subcellularLocation>
</comment>
<dbReference type="Gene3D" id="1.20.5.2480">
    <property type="match status" value="1"/>
</dbReference>
<sequence length="239" mass="26197">MIQVTAAKIGFPYCSRSTNTIPTAEDNSRLCQLDLSSPEPAMDVKDILLWRDVKVTAIVFVSGFVLLICMTQFSVVSVLTNIALVCLAPMLALRLLMTARSAFLRSEFEHPLKAYLSRDIEADLVGEKVSGFAVAMTTKLRALFLVDDLPASLKLLVALYVLSYVAQWFSGITLTFMAFIGAFTIPKIYDMYETEINSCLGKIKSAVEDATGKIASKMPKGTTNPASKETQEDNDKKAS</sequence>
<organism evidence="9 10">
    <name type="scientific">Pocillopora damicornis</name>
    <name type="common">Cauliflower coral</name>
    <name type="synonym">Millepora damicornis</name>
    <dbReference type="NCBI Taxonomy" id="46731"/>
    <lineage>
        <taxon>Eukaryota</taxon>
        <taxon>Metazoa</taxon>
        <taxon>Cnidaria</taxon>
        <taxon>Anthozoa</taxon>
        <taxon>Hexacorallia</taxon>
        <taxon>Scleractinia</taxon>
        <taxon>Astrocoeniina</taxon>
        <taxon>Pocilloporidae</taxon>
        <taxon>Pocillopora</taxon>
    </lineage>
</organism>
<feature type="transmembrane region" description="Helical" evidence="6">
    <location>
        <begin position="79"/>
        <end position="97"/>
    </location>
</feature>
<dbReference type="OrthoDB" id="567788at2759"/>
<feature type="compositionally biased region" description="Basic and acidic residues" evidence="7">
    <location>
        <begin position="229"/>
        <end position="239"/>
    </location>
</feature>
<dbReference type="STRING" id="46731.A0A3M6ULB9"/>
<dbReference type="GO" id="GO:0005789">
    <property type="term" value="C:endoplasmic reticulum membrane"/>
    <property type="evidence" value="ECO:0007669"/>
    <property type="project" value="UniProtKB-SubCell"/>
</dbReference>
<comment type="caution">
    <text evidence="9">The sequence shown here is derived from an EMBL/GenBank/DDBJ whole genome shotgun (WGS) entry which is preliminary data.</text>
</comment>
<evidence type="ECO:0000256" key="6">
    <source>
        <dbReference type="RuleBase" id="RU363132"/>
    </source>
</evidence>
<keyword evidence="10" id="KW-1185">Reference proteome</keyword>
<keyword evidence="3 6" id="KW-0256">Endoplasmic reticulum</keyword>
<feature type="transmembrane region" description="Helical" evidence="6">
    <location>
        <begin position="55"/>
        <end position="73"/>
    </location>
</feature>
<dbReference type="PANTHER" id="PTHR45799:SF2">
    <property type="entry name" value="RETICULON-LIKE PROTEIN"/>
    <property type="match status" value="1"/>
</dbReference>
<evidence type="ECO:0000256" key="4">
    <source>
        <dbReference type="ARBA" id="ARBA00022989"/>
    </source>
</evidence>
<feature type="transmembrane region" description="Helical" evidence="6">
    <location>
        <begin position="168"/>
        <end position="185"/>
    </location>
</feature>
<keyword evidence="2 6" id="KW-0812">Transmembrane</keyword>
<reference evidence="9 10" key="1">
    <citation type="journal article" date="2018" name="Sci. Rep.">
        <title>Comparative analysis of the Pocillopora damicornis genome highlights role of immune system in coral evolution.</title>
        <authorList>
            <person name="Cunning R."/>
            <person name="Bay R.A."/>
            <person name="Gillette P."/>
            <person name="Baker A.C."/>
            <person name="Traylor-Knowles N."/>
        </authorList>
    </citation>
    <scope>NUCLEOTIDE SEQUENCE [LARGE SCALE GENOMIC DNA]</scope>
    <source>
        <strain evidence="9">RSMAS</strain>
        <tissue evidence="9">Whole animal</tissue>
    </source>
</reference>
<dbReference type="GO" id="GO:0030424">
    <property type="term" value="C:axon"/>
    <property type="evidence" value="ECO:0007669"/>
    <property type="project" value="TreeGrafter"/>
</dbReference>
<keyword evidence="4 6" id="KW-1133">Transmembrane helix</keyword>
<evidence type="ECO:0000256" key="5">
    <source>
        <dbReference type="ARBA" id="ARBA00023136"/>
    </source>
</evidence>
<evidence type="ECO:0000256" key="1">
    <source>
        <dbReference type="ARBA" id="ARBA00004477"/>
    </source>
</evidence>
<evidence type="ECO:0000256" key="7">
    <source>
        <dbReference type="SAM" id="MobiDB-lite"/>
    </source>
</evidence>
<evidence type="ECO:0000259" key="8">
    <source>
        <dbReference type="PROSITE" id="PS50845"/>
    </source>
</evidence>
<dbReference type="PROSITE" id="PS50845">
    <property type="entry name" value="RETICULON"/>
    <property type="match status" value="1"/>
</dbReference>
<feature type="domain" description="Reticulon" evidence="8">
    <location>
        <begin position="44"/>
        <end position="239"/>
    </location>
</feature>
<dbReference type="Proteomes" id="UP000275408">
    <property type="component" value="Unassembled WGS sequence"/>
</dbReference>
<proteinExistence type="predicted"/>
<keyword evidence="5 6" id="KW-0472">Membrane</keyword>
<dbReference type="PANTHER" id="PTHR45799">
    <property type="entry name" value="RETICULON-LIKE PROTEIN"/>
    <property type="match status" value="1"/>
</dbReference>
<evidence type="ECO:0000256" key="2">
    <source>
        <dbReference type="ARBA" id="ARBA00022692"/>
    </source>
</evidence>
<protein>
    <recommendedName>
        <fullName evidence="6">Reticulon-like protein</fullName>
    </recommendedName>
</protein>
<name>A0A3M6ULB9_POCDA</name>
<gene>
    <name evidence="9" type="ORF">pdam_00013170</name>
</gene>
<evidence type="ECO:0000256" key="3">
    <source>
        <dbReference type="ARBA" id="ARBA00022824"/>
    </source>
</evidence>
<evidence type="ECO:0000313" key="9">
    <source>
        <dbReference type="EMBL" id="RMX54456.1"/>
    </source>
</evidence>